<accession>A0A326UED5</accession>
<gene>
    <name evidence="1" type="ORF">EI42_01044</name>
</gene>
<organism evidence="1 2">
    <name type="scientific">Thermosporothrix hazakensis</name>
    <dbReference type="NCBI Taxonomy" id="644383"/>
    <lineage>
        <taxon>Bacteria</taxon>
        <taxon>Bacillati</taxon>
        <taxon>Chloroflexota</taxon>
        <taxon>Ktedonobacteria</taxon>
        <taxon>Ktedonobacterales</taxon>
        <taxon>Thermosporotrichaceae</taxon>
        <taxon>Thermosporothrix</taxon>
    </lineage>
</organism>
<sequence>MNQQPFFPNGAVTGVGSLPLTDSRAAVQFVAEYSPELPFWPQLPQRSSQEMQLEQAVGEALSLIEPRDGTYGYRIKAGKRTALLRFLAGGPATLTEQNASGFFAFETGWFAGLFPRAKAVKGQMVGPLTLASCLFDGETPLIADPEAAGLLTRYLARLALWQIRRLQRYQRPTLLVVDEPCLALGASHLPLLEWLLERIHATGALAGVHCCAQLVDYALLTRLHADLISFDAYRDLETFAADLSTQEFIRGGGIVAYGLLPTVTTPHKLDISTLFMRWLLTQQPEQHIIPSLRHTIFTATCGLGLLPLEAVQEHFAQAQQLSQLAHDACSGE</sequence>
<dbReference type="Gene3D" id="3.20.20.210">
    <property type="match status" value="1"/>
</dbReference>
<dbReference type="AlphaFoldDB" id="A0A326UED5"/>
<evidence type="ECO:0000313" key="1">
    <source>
        <dbReference type="EMBL" id="PZW36858.1"/>
    </source>
</evidence>
<dbReference type="InterPro" id="IPR038071">
    <property type="entry name" value="UROD/MetE-like_sf"/>
</dbReference>
<dbReference type="EMBL" id="QKUF01000001">
    <property type="protein sequence ID" value="PZW36858.1"/>
    <property type="molecule type" value="Genomic_DNA"/>
</dbReference>
<name>A0A326UED5_THEHA</name>
<dbReference type="SUPFAM" id="SSF51726">
    <property type="entry name" value="UROD/MetE-like"/>
    <property type="match status" value="1"/>
</dbReference>
<comment type="caution">
    <text evidence="1">The sequence shown here is derived from an EMBL/GenBank/DDBJ whole genome shotgun (WGS) entry which is preliminary data.</text>
</comment>
<dbReference type="RefSeq" id="WP_111319472.1">
    <property type="nucleotide sequence ID" value="NZ_BIFX01000001.1"/>
</dbReference>
<dbReference type="OrthoDB" id="144815at2"/>
<protein>
    <recommendedName>
        <fullName evidence="3">Methionine synthase II (Cobalamin-independent)</fullName>
    </recommendedName>
</protein>
<reference evidence="1 2" key="1">
    <citation type="submission" date="2018-06" db="EMBL/GenBank/DDBJ databases">
        <title>Genomic Encyclopedia of Archaeal and Bacterial Type Strains, Phase II (KMG-II): from individual species to whole genera.</title>
        <authorList>
            <person name="Goeker M."/>
        </authorList>
    </citation>
    <scope>NUCLEOTIDE SEQUENCE [LARGE SCALE GENOMIC DNA]</scope>
    <source>
        <strain evidence="1 2">ATCC BAA-1881</strain>
    </source>
</reference>
<dbReference type="Proteomes" id="UP000248806">
    <property type="component" value="Unassembled WGS sequence"/>
</dbReference>
<evidence type="ECO:0008006" key="3">
    <source>
        <dbReference type="Google" id="ProtNLM"/>
    </source>
</evidence>
<keyword evidence="2" id="KW-1185">Reference proteome</keyword>
<evidence type="ECO:0000313" key="2">
    <source>
        <dbReference type="Proteomes" id="UP000248806"/>
    </source>
</evidence>
<proteinExistence type="predicted"/>